<dbReference type="Pfam" id="PF10346">
    <property type="entry name" value="Con-6"/>
    <property type="match status" value="1"/>
</dbReference>
<gene>
    <name evidence="2" type="ORF">FA14DRAFT_142027</name>
</gene>
<evidence type="ECO:0000313" key="2">
    <source>
        <dbReference type="EMBL" id="PWN37605.1"/>
    </source>
</evidence>
<dbReference type="InterPro" id="IPR018824">
    <property type="entry name" value="Conidiation-specific_6"/>
</dbReference>
<dbReference type="RefSeq" id="XP_025357907.1">
    <property type="nucleotide sequence ID" value="XM_025497159.1"/>
</dbReference>
<protein>
    <submittedName>
        <fullName evidence="2">Uncharacterized protein</fullName>
    </submittedName>
</protein>
<dbReference type="InParanoid" id="A0A316VQ42"/>
<dbReference type="AlphaFoldDB" id="A0A316VQ42"/>
<dbReference type="Proteomes" id="UP000245771">
    <property type="component" value="Unassembled WGS sequence"/>
</dbReference>
<sequence>MAQYRSHKRKIPKERRVGGWRSALNNPGTSKEGRAHARRQLILHGHVIDAFTSTTMNTRVRRWLGLRARHRN</sequence>
<reference evidence="2 3" key="1">
    <citation type="journal article" date="2018" name="Mol. Biol. Evol.">
        <title>Broad Genomic Sampling Reveals a Smut Pathogenic Ancestry of the Fungal Clade Ustilaginomycotina.</title>
        <authorList>
            <person name="Kijpornyongpan T."/>
            <person name="Mondo S.J."/>
            <person name="Barry K."/>
            <person name="Sandor L."/>
            <person name="Lee J."/>
            <person name="Lipzen A."/>
            <person name="Pangilinan J."/>
            <person name="LaButti K."/>
            <person name="Hainaut M."/>
            <person name="Henrissat B."/>
            <person name="Grigoriev I.V."/>
            <person name="Spatafora J.W."/>
            <person name="Aime M.C."/>
        </authorList>
    </citation>
    <scope>NUCLEOTIDE SEQUENCE [LARGE SCALE GENOMIC DNA]</scope>
    <source>
        <strain evidence="2 3">MCA 3882</strain>
    </source>
</reference>
<keyword evidence="3" id="KW-1185">Reference proteome</keyword>
<evidence type="ECO:0000313" key="3">
    <source>
        <dbReference type="Proteomes" id="UP000245771"/>
    </source>
</evidence>
<dbReference type="EMBL" id="KZ819602">
    <property type="protein sequence ID" value="PWN37605.1"/>
    <property type="molecule type" value="Genomic_DNA"/>
</dbReference>
<dbReference type="GeneID" id="37018940"/>
<feature type="compositionally biased region" description="Basic residues" evidence="1">
    <location>
        <begin position="1"/>
        <end position="13"/>
    </location>
</feature>
<proteinExistence type="predicted"/>
<feature type="region of interest" description="Disordered" evidence="1">
    <location>
        <begin position="1"/>
        <end position="35"/>
    </location>
</feature>
<evidence type="ECO:0000256" key="1">
    <source>
        <dbReference type="SAM" id="MobiDB-lite"/>
    </source>
</evidence>
<name>A0A316VQ42_9BASI</name>
<accession>A0A316VQ42</accession>
<organism evidence="2 3">
    <name type="scientific">Meira miltonrushii</name>
    <dbReference type="NCBI Taxonomy" id="1280837"/>
    <lineage>
        <taxon>Eukaryota</taxon>
        <taxon>Fungi</taxon>
        <taxon>Dikarya</taxon>
        <taxon>Basidiomycota</taxon>
        <taxon>Ustilaginomycotina</taxon>
        <taxon>Exobasidiomycetes</taxon>
        <taxon>Exobasidiales</taxon>
        <taxon>Brachybasidiaceae</taxon>
        <taxon>Meira</taxon>
    </lineage>
</organism>
<dbReference type="OrthoDB" id="3353448at2759"/>